<gene>
    <name evidence="8" type="ordered locus">Slip_1640</name>
</gene>
<dbReference type="InterPro" id="IPR027417">
    <property type="entry name" value="P-loop_NTPase"/>
</dbReference>
<dbReference type="PANTHER" id="PTHR30473">
    <property type="entry name" value="PROTEIN PHOH"/>
    <property type="match status" value="1"/>
</dbReference>
<dbReference type="AlphaFoldDB" id="D7CNW4"/>
<organism evidence="8 9">
    <name type="scientific">Syntrophothermus lipocalidus (strain DSM 12680 / TGB-C1)</name>
    <dbReference type="NCBI Taxonomy" id="643648"/>
    <lineage>
        <taxon>Bacteria</taxon>
        <taxon>Bacillati</taxon>
        <taxon>Bacillota</taxon>
        <taxon>Clostridia</taxon>
        <taxon>Eubacteriales</taxon>
        <taxon>Syntrophomonadaceae</taxon>
        <taxon>Syntrophothermus</taxon>
    </lineage>
</organism>
<dbReference type="eggNOG" id="COG1702">
    <property type="taxonomic scope" value="Bacteria"/>
</dbReference>
<dbReference type="PANTHER" id="PTHR30473:SF1">
    <property type="entry name" value="PHOH-LIKE PROTEIN"/>
    <property type="match status" value="1"/>
</dbReference>
<keyword evidence="4" id="KW-0547">Nucleotide-binding</keyword>
<dbReference type="KEGG" id="slp:Slip_1640"/>
<sequence>MSEKEARISIVDNQDAAIFFGAKDANFKYLASICGAGVSARGADIIIKGQEEEVDDTFALIHSLLDIVKNEKQLTITDINYMRELLKRGEQPRHLDIVSGTILTTARGKAVKAKTVGQKKYLQAIMDNDIVFAIGPAGTGKTYLAVVMAVRALRNKEVSRIILVRPAVEAGEKLGFLPGDLIDKVNPYLRPLYDGLFDILGVDVAQRYMDKNIIEIVPLAYMRGRTLNDAFIILDEAQNTTPQQMKMFLTRLGFGSKAVITGDVTQVDLPRDNFSGLIEVQKILKGIEGIAFQYLTKEDVVRHPLVQHIIDAYEQYEASIDGAASPREEG</sequence>
<keyword evidence="5" id="KW-0067">ATP-binding</keyword>
<evidence type="ECO:0000256" key="5">
    <source>
        <dbReference type="ARBA" id="ARBA00022840"/>
    </source>
</evidence>
<comment type="similarity">
    <text evidence="2">Belongs to the PhoH family.</text>
</comment>
<dbReference type="Proteomes" id="UP000000378">
    <property type="component" value="Chromosome"/>
</dbReference>
<keyword evidence="3" id="KW-0963">Cytoplasm</keyword>
<keyword evidence="9" id="KW-1185">Reference proteome</keyword>
<evidence type="ECO:0000256" key="6">
    <source>
        <dbReference type="ARBA" id="ARBA00039970"/>
    </source>
</evidence>
<reference evidence="9" key="1">
    <citation type="journal article" date="2010" name="Stand. Genomic Sci.">
        <title>Complete genome sequence of Syntrophothermus lipocalidus type strain (TGB-C1T).</title>
        <authorList>
            <consortium name="US DOE Joint Genome Institute (JGI-PGF)"/>
            <person name="Djao O."/>
            <person name="Zhang X."/>
            <person name="Lucas S."/>
            <person name="Lapidus A."/>
            <person name="Glavina Del Rio T."/>
            <person name="Nolan M."/>
            <person name="Tice H."/>
            <person name="Cheng J."/>
            <person name="Han C."/>
            <person name="Tapia R."/>
            <person name="Goodwin L."/>
            <person name="Pitluck S."/>
            <person name="Liolios K."/>
            <person name="Ivanova N."/>
            <person name="Mavromatis K."/>
            <person name="Mikhailova N."/>
            <person name="Ovchinnikova G."/>
            <person name="Pati A."/>
            <person name="Brambilla E."/>
            <person name="Chen A."/>
            <person name="Palaniappan K."/>
            <person name="Land M."/>
            <person name="Hauser L."/>
            <person name="Chang Y."/>
            <person name="Jeffries C."/>
            <person name="Rohde M."/>
            <person name="Sikorski J."/>
            <person name="Spring S."/>
            <person name="Goker M."/>
            <person name="Detter J."/>
            <person name="Woyke T."/>
            <person name="Bristow J."/>
            <person name="Eisen J."/>
            <person name="Markowitz V."/>
            <person name="Hugenholtz P."/>
            <person name="Kyrpides N."/>
            <person name="Klenk H."/>
        </authorList>
    </citation>
    <scope>NUCLEOTIDE SEQUENCE [LARGE SCALE GENOMIC DNA]</scope>
    <source>
        <strain evidence="9">DSM 12680 / TGB-C1</strain>
    </source>
</reference>
<dbReference type="EMBL" id="CP002048">
    <property type="protein sequence ID" value="ADI02399.1"/>
    <property type="molecule type" value="Genomic_DNA"/>
</dbReference>
<accession>D7CNW4</accession>
<dbReference type="Pfam" id="PF02562">
    <property type="entry name" value="PhoH"/>
    <property type="match status" value="1"/>
</dbReference>
<feature type="domain" description="PhoH-like protein" evidence="7">
    <location>
        <begin position="111"/>
        <end position="314"/>
    </location>
</feature>
<dbReference type="RefSeq" id="WP_013175801.1">
    <property type="nucleotide sequence ID" value="NC_014220.1"/>
</dbReference>
<dbReference type="OrthoDB" id="9773137at2"/>
<dbReference type="HOGENOM" id="CLU_051654_0_0_9"/>
<name>D7CNW4_SYNLT</name>
<dbReference type="STRING" id="643648.Slip_1640"/>
<evidence type="ECO:0000256" key="2">
    <source>
        <dbReference type="ARBA" id="ARBA00010393"/>
    </source>
</evidence>
<evidence type="ECO:0000313" key="8">
    <source>
        <dbReference type="EMBL" id="ADI02399.1"/>
    </source>
</evidence>
<proteinExistence type="inferred from homology"/>
<dbReference type="SUPFAM" id="SSF52540">
    <property type="entry name" value="P-loop containing nucleoside triphosphate hydrolases"/>
    <property type="match status" value="1"/>
</dbReference>
<dbReference type="GO" id="GO:0005829">
    <property type="term" value="C:cytosol"/>
    <property type="evidence" value="ECO:0007669"/>
    <property type="project" value="TreeGrafter"/>
</dbReference>
<evidence type="ECO:0000313" key="9">
    <source>
        <dbReference type="Proteomes" id="UP000000378"/>
    </source>
</evidence>
<dbReference type="InterPro" id="IPR051451">
    <property type="entry name" value="PhoH2-like"/>
</dbReference>
<protein>
    <recommendedName>
        <fullName evidence="6">PhoH-like protein</fullName>
    </recommendedName>
</protein>
<comment type="subcellular location">
    <subcellularLocation>
        <location evidence="1">Cytoplasm</location>
    </subcellularLocation>
</comment>
<reference evidence="8 9" key="2">
    <citation type="journal article" date="2010" name="Stand. Genomic Sci.">
        <title>Complete genome sequence of Syntrophothermus lipocalidus type strain (TGB-C1).</title>
        <authorList>
            <person name="Djao O.D."/>
            <person name="Zhang X."/>
            <person name="Lucas S."/>
            <person name="Lapidus A."/>
            <person name="Del Rio T.G."/>
            <person name="Nolan M."/>
            <person name="Tice H."/>
            <person name="Cheng J.F."/>
            <person name="Han C."/>
            <person name="Tapia R."/>
            <person name="Goodwin L."/>
            <person name="Pitluck S."/>
            <person name="Liolios K."/>
            <person name="Ivanova N."/>
            <person name="Mavromatis K."/>
            <person name="Mikhailova N."/>
            <person name="Ovchinnikova G."/>
            <person name="Pati A."/>
            <person name="Brambilla E."/>
            <person name="Chen A."/>
            <person name="Palaniappan K."/>
            <person name="Land M."/>
            <person name="Hauser L."/>
            <person name="Chang Y.J."/>
            <person name="Jeffries C.D."/>
            <person name="Rohde M."/>
            <person name="Sikorski J."/>
            <person name="Spring S."/>
            <person name="Goker M."/>
            <person name="Detter J.C."/>
            <person name="Woyke T."/>
            <person name="Bristow J."/>
            <person name="Eisen J.A."/>
            <person name="Markowitz V."/>
            <person name="Hugenholtz P."/>
            <person name="Kyrpides N.C."/>
            <person name="Klenk H.P."/>
        </authorList>
    </citation>
    <scope>NUCLEOTIDE SEQUENCE [LARGE SCALE GENOMIC DNA]</scope>
    <source>
        <strain evidence="9">DSM 12680 / TGB-C1</strain>
    </source>
</reference>
<evidence type="ECO:0000259" key="7">
    <source>
        <dbReference type="Pfam" id="PF02562"/>
    </source>
</evidence>
<dbReference type="InterPro" id="IPR003714">
    <property type="entry name" value="PhoH"/>
</dbReference>
<dbReference type="GO" id="GO:0005524">
    <property type="term" value="F:ATP binding"/>
    <property type="evidence" value="ECO:0007669"/>
    <property type="project" value="UniProtKB-KW"/>
</dbReference>
<evidence type="ECO:0000256" key="4">
    <source>
        <dbReference type="ARBA" id="ARBA00022741"/>
    </source>
</evidence>
<dbReference type="Gene3D" id="3.40.50.300">
    <property type="entry name" value="P-loop containing nucleotide triphosphate hydrolases"/>
    <property type="match status" value="1"/>
</dbReference>
<dbReference type="FunFam" id="3.40.50.300:FF:000013">
    <property type="entry name" value="PhoH family ATPase"/>
    <property type="match status" value="1"/>
</dbReference>
<evidence type="ECO:0000256" key="1">
    <source>
        <dbReference type="ARBA" id="ARBA00004496"/>
    </source>
</evidence>
<evidence type="ECO:0000256" key="3">
    <source>
        <dbReference type="ARBA" id="ARBA00022490"/>
    </source>
</evidence>